<keyword evidence="1" id="KW-1133">Transmembrane helix</keyword>
<name>A0A2S1LWQ3_9SPIR</name>
<feature type="transmembrane region" description="Helical" evidence="1">
    <location>
        <begin position="571"/>
        <end position="594"/>
    </location>
</feature>
<evidence type="ECO:0000256" key="1">
    <source>
        <dbReference type="SAM" id="Phobius"/>
    </source>
</evidence>
<dbReference type="RefSeq" id="WP_108729137.1">
    <property type="nucleotide sequence ID" value="NZ_CP025785.1"/>
</dbReference>
<keyword evidence="1" id="KW-0812">Transmembrane</keyword>
<proteinExistence type="predicted"/>
<keyword evidence="1" id="KW-0472">Membrane</keyword>
<evidence type="ECO:0000313" key="2">
    <source>
        <dbReference type="EMBL" id="AWG42737.1"/>
    </source>
</evidence>
<gene>
    <name evidence="2" type="ORF">CR532_01810</name>
</gene>
<reference evidence="2 3" key="1">
    <citation type="submission" date="2018-01" db="EMBL/GenBank/DDBJ databases">
        <title>Genome sequence of Borrelia tachyglossi.</title>
        <authorList>
            <person name="Gofton A.W."/>
        </authorList>
    </citation>
    <scope>NUCLEOTIDE SEQUENCE [LARGE SCALE GENOMIC DNA]</scope>
    <source>
        <strain evidence="2 3">Bc-F10-1268</strain>
    </source>
</reference>
<feature type="transmembrane region" description="Helical" evidence="1">
    <location>
        <begin position="533"/>
        <end position="565"/>
    </location>
</feature>
<dbReference type="OrthoDB" id="350192at2"/>
<protein>
    <submittedName>
        <fullName evidence="2">Uncharacterized protein</fullName>
    </submittedName>
</protein>
<feature type="transmembrane region" description="Helical" evidence="1">
    <location>
        <begin position="494"/>
        <end position="521"/>
    </location>
</feature>
<accession>A0A2S1LWQ3</accession>
<dbReference type="Proteomes" id="UP000244655">
    <property type="component" value="Chromosome"/>
</dbReference>
<dbReference type="EMBL" id="CP025785">
    <property type="protein sequence ID" value="AWG42737.1"/>
    <property type="molecule type" value="Genomic_DNA"/>
</dbReference>
<evidence type="ECO:0000313" key="3">
    <source>
        <dbReference type="Proteomes" id="UP000244655"/>
    </source>
</evidence>
<feature type="transmembrane region" description="Helical" evidence="1">
    <location>
        <begin position="12"/>
        <end position="31"/>
    </location>
</feature>
<feature type="transmembrane region" description="Helical" evidence="1">
    <location>
        <begin position="90"/>
        <end position="112"/>
    </location>
</feature>
<feature type="transmembrane region" description="Helical" evidence="1">
    <location>
        <begin position="51"/>
        <end position="69"/>
    </location>
</feature>
<sequence length="597" mass="70725">MKKELYAFLSNFISFLFLFIVLVFSYTYFLGADYLERYRLIATFFDVIISIYNYFNGFFIFFICIYFIFLSKYETRLYLKEYRGYLFSRFYPFIFLFFIVGIVLTLVFNLILPHVHTQRSEYKYSYERYNFLDSQANEIIIKVKDIDINLSANKILDADDLLGAMNQKRKHLEELLRIYNKMRLIDYSNDELSTNYYLVKSEYDRMPIYDVDLEKVRKNIKMYLLKNLTKDDFKNIVNEFIDKGDYSTANYFAYIGFASTRDDELAVLLNLTFKALSEYKNIEIEKRYSVFEEKQKNFLYLNTEKFKPAYYGFLKLHKLFPNDNEILSYKNKSLEKLRGEYLFFDEIEKYYEYYGINDVFLFQPDSTNGTYDYIYMQKVVNSVSYIKMVKNFELIRFNKLGSVILHVKVPFATLKGNQVYQNVLDKDNEDNRITATTVMVSPRGFELSESNVININKDVNNLHLFSNSSRDSVFLPIQDLPNAFNQIGMLNLRLISIFSSSLFLLINPILLVLLGVLFMSVSSKVSFEFESKLIIFLISLIIAIFAGIISLIVNYLLFILIALLIQIFINIYISFFFIFSALLFIVFHLILVSYRES</sequence>
<dbReference type="AlphaFoldDB" id="A0A2S1LWQ3"/>
<keyword evidence="3" id="KW-1185">Reference proteome</keyword>
<organism evidence="2 3">
    <name type="scientific">Candidatus Borreliella tachyglossi</name>
    <dbReference type="NCBI Taxonomy" id="1964448"/>
    <lineage>
        <taxon>Bacteria</taxon>
        <taxon>Pseudomonadati</taxon>
        <taxon>Spirochaetota</taxon>
        <taxon>Spirochaetia</taxon>
        <taxon>Spirochaetales</taxon>
        <taxon>Borreliaceae</taxon>
        <taxon>Borreliella</taxon>
    </lineage>
</organism>